<evidence type="ECO:0000256" key="1">
    <source>
        <dbReference type="SAM" id="MobiDB-lite"/>
    </source>
</evidence>
<protein>
    <submittedName>
        <fullName evidence="2">Uncharacterized protein</fullName>
    </submittedName>
</protein>
<sequence>MLGSCGGKLGHQKVRRSAGNPTFFPNLVLLRPVHRPVLDPLKGETEEHEYTHEDGEDQE</sequence>
<feature type="region of interest" description="Disordered" evidence="1">
    <location>
        <begin position="1"/>
        <end position="21"/>
    </location>
</feature>
<gene>
    <name evidence="2" type="ORF">Taro_053819</name>
</gene>
<proteinExistence type="predicted"/>
<comment type="caution">
    <text evidence="2">The sequence shown here is derived from an EMBL/GenBank/DDBJ whole genome shotgun (WGS) entry which is preliminary data.</text>
</comment>
<dbReference type="Proteomes" id="UP000652761">
    <property type="component" value="Unassembled WGS sequence"/>
</dbReference>
<reference evidence="2" key="1">
    <citation type="submission" date="2017-07" db="EMBL/GenBank/DDBJ databases">
        <title>Taro Niue Genome Assembly and Annotation.</title>
        <authorList>
            <person name="Atibalentja N."/>
            <person name="Keating K."/>
            <person name="Fields C.J."/>
        </authorList>
    </citation>
    <scope>NUCLEOTIDE SEQUENCE</scope>
    <source>
        <strain evidence="2">Niue_2</strain>
        <tissue evidence="2">Leaf</tissue>
    </source>
</reference>
<keyword evidence="3" id="KW-1185">Reference proteome</keyword>
<evidence type="ECO:0000313" key="3">
    <source>
        <dbReference type="Proteomes" id="UP000652761"/>
    </source>
</evidence>
<dbReference type="AlphaFoldDB" id="A0A843XNR4"/>
<dbReference type="EMBL" id="NMUH01010188">
    <property type="protein sequence ID" value="MQM20791.1"/>
    <property type="molecule type" value="Genomic_DNA"/>
</dbReference>
<feature type="compositionally biased region" description="Basic and acidic residues" evidence="1">
    <location>
        <begin position="41"/>
        <end position="53"/>
    </location>
</feature>
<accession>A0A843XNR4</accession>
<name>A0A843XNR4_COLES</name>
<feature type="region of interest" description="Disordered" evidence="1">
    <location>
        <begin position="39"/>
        <end position="59"/>
    </location>
</feature>
<evidence type="ECO:0000313" key="2">
    <source>
        <dbReference type="EMBL" id="MQM20791.1"/>
    </source>
</evidence>
<organism evidence="2 3">
    <name type="scientific">Colocasia esculenta</name>
    <name type="common">Wild taro</name>
    <name type="synonym">Arum esculentum</name>
    <dbReference type="NCBI Taxonomy" id="4460"/>
    <lineage>
        <taxon>Eukaryota</taxon>
        <taxon>Viridiplantae</taxon>
        <taxon>Streptophyta</taxon>
        <taxon>Embryophyta</taxon>
        <taxon>Tracheophyta</taxon>
        <taxon>Spermatophyta</taxon>
        <taxon>Magnoliopsida</taxon>
        <taxon>Liliopsida</taxon>
        <taxon>Araceae</taxon>
        <taxon>Aroideae</taxon>
        <taxon>Colocasieae</taxon>
        <taxon>Colocasia</taxon>
    </lineage>
</organism>